<gene>
    <name evidence="2" type="ORF">DES35_101382</name>
</gene>
<feature type="transmembrane region" description="Helical" evidence="1">
    <location>
        <begin position="231"/>
        <end position="250"/>
    </location>
</feature>
<keyword evidence="1" id="KW-0472">Membrane</keyword>
<dbReference type="RefSeq" id="WP_037360829.1">
    <property type="nucleotide sequence ID" value="NZ_BHZF01000001.1"/>
</dbReference>
<evidence type="ECO:0000313" key="2">
    <source>
        <dbReference type="EMBL" id="RCX05102.1"/>
    </source>
</evidence>
<dbReference type="EMBL" id="QPJS01000001">
    <property type="protein sequence ID" value="RCX05102.1"/>
    <property type="molecule type" value="Genomic_DNA"/>
</dbReference>
<evidence type="ECO:0000313" key="3">
    <source>
        <dbReference type="Proteomes" id="UP000253517"/>
    </source>
</evidence>
<protein>
    <recommendedName>
        <fullName evidence="4">Lysylphosphatidylglycerol synthase-like protein</fullName>
    </recommendedName>
</protein>
<evidence type="ECO:0000256" key="1">
    <source>
        <dbReference type="SAM" id="Phobius"/>
    </source>
</evidence>
<dbReference type="Proteomes" id="UP000253517">
    <property type="component" value="Unassembled WGS sequence"/>
</dbReference>
<accession>A0A369A6X5</accession>
<proteinExistence type="predicted"/>
<name>A0A369A6X5_9FLAO</name>
<keyword evidence="3" id="KW-1185">Reference proteome</keyword>
<reference evidence="2 3" key="1">
    <citation type="submission" date="2018-07" db="EMBL/GenBank/DDBJ databases">
        <title>Genomic Encyclopedia of Type Strains, Phase IV (KMG-IV): sequencing the most valuable type-strain genomes for metagenomic binning, comparative biology and taxonomic classification.</title>
        <authorList>
            <person name="Goeker M."/>
        </authorList>
    </citation>
    <scope>NUCLEOTIDE SEQUENCE [LARGE SCALE GENOMIC DNA]</scope>
    <source>
        <strain evidence="2 3">DSM 21410</strain>
    </source>
</reference>
<feature type="transmembrane region" description="Helical" evidence="1">
    <location>
        <begin position="180"/>
        <end position="197"/>
    </location>
</feature>
<comment type="caution">
    <text evidence="2">The sequence shown here is derived from an EMBL/GenBank/DDBJ whole genome shotgun (WGS) entry which is preliminary data.</text>
</comment>
<feature type="transmembrane region" description="Helical" evidence="1">
    <location>
        <begin position="28"/>
        <end position="47"/>
    </location>
</feature>
<feature type="transmembrane region" description="Helical" evidence="1">
    <location>
        <begin position="67"/>
        <end position="89"/>
    </location>
</feature>
<dbReference type="AlphaFoldDB" id="A0A369A6X5"/>
<keyword evidence="1" id="KW-1133">Transmembrane helix</keyword>
<feature type="transmembrane region" description="Helical" evidence="1">
    <location>
        <begin position="303"/>
        <end position="329"/>
    </location>
</feature>
<keyword evidence="1" id="KW-0812">Transmembrane</keyword>
<sequence length="337" mass="38769">MIAFKNGTHIHLHPALIKAYTALRKSRLVLWIKFLVIGACIYVLHSRLNAFDFRPDFLYKYPDLGKILFFFLLLAGINFFLDVYLWAIISGGKRKNRLRLSHYARHHLISMSLGFITPNNLGEYGGKMRQFNAPTSKIKGFLLAFHFRTVKTVARNLIGLAAVIWLYTTDRLPYLTTWQIGLLALFVSVYALFYVFLEDLLPLISSFSIQGKNYFQLFLRIRFSLIQKTKWTLVSSIKFLIYVVQLTLLLKVSEQDIGLLELMANVCFYYSLASYLPTILAFDPIVKGAAGILMLRHLGLNDWIVLTSVTMVWVTNVAFPSIVGSFLWLRKKKPTHL</sequence>
<organism evidence="2 3">
    <name type="scientific">Schleiferia thermophila</name>
    <dbReference type="NCBI Taxonomy" id="884107"/>
    <lineage>
        <taxon>Bacteria</taxon>
        <taxon>Pseudomonadati</taxon>
        <taxon>Bacteroidota</taxon>
        <taxon>Flavobacteriia</taxon>
        <taxon>Flavobacteriales</taxon>
        <taxon>Schleiferiaceae</taxon>
        <taxon>Schleiferia</taxon>
    </lineage>
</organism>
<feature type="transmembrane region" description="Helical" evidence="1">
    <location>
        <begin position="262"/>
        <end position="282"/>
    </location>
</feature>
<evidence type="ECO:0008006" key="4">
    <source>
        <dbReference type="Google" id="ProtNLM"/>
    </source>
</evidence>